<dbReference type="Proteomes" id="UP000663860">
    <property type="component" value="Unassembled WGS sequence"/>
</dbReference>
<sequence>MSSSRRIITQSSNQSFINNTKIYSTTTSTTLTKYVSKELYLPTSPPTLTRYVLNDFENDFINDSIVYDDNTFIVNDNSTISNNTITYYSNFTNMLKNFMMIFDHDYEIVEFDSSYTPRSNMQRSTFGNELVSSWHFRLPNIHKKHDPTTLNNIFV</sequence>
<evidence type="ECO:0000313" key="4">
    <source>
        <dbReference type="EMBL" id="CAF3586850.1"/>
    </source>
</evidence>
<protein>
    <submittedName>
        <fullName evidence="1">Uncharacterized protein</fullName>
    </submittedName>
</protein>
<comment type="caution">
    <text evidence="1">The sequence shown here is derived from an EMBL/GenBank/DDBJ whole genome shotgun (WGS) entry which is preliminary data.</text>
</comment>
<evidence type="ECO:0000313" key="2">
    <source>
        <dbReference type="EMBL" id="CAF1317339.1"/>
    </source>
</evidence>
<gene>
    <name evidence="1" type="ORF">IZO911_LOCUS32136</name>
    <name evidence="2" type="ORF">JYZ213_LOCUS33203</name>
    <name evidence="4" type="ORF">KXQ929_LOCUS4416</name>
    <name evidence="3" type="ORF">OXD698_LOCUS4100</name>
</gene>
<dbReference type="Proteomes" id="UP000663868">
    <property type="component" value="Unassembled WGS sequence"/>
</dbReference>
<reference evidence="1" key="1">
    <citation type="submission" date="2021-02" db="EMBL/GenBank/DDBJ databases">
        <authorList>
            <person name="Nowell W R."/>
        </authorList>
    </citation>
    <scope>NUCLEOTIDE SEQUENCE</scope>
</reference>
<accession>A0A815B5K4</accession>
<dbReference type="Proteomes" id="UP000663845">
    <property type="component" value="Unassembled WGS sequence"/>
</dbReference>
<name>A0A815B5K4_9BILA</name>
<proteinExistence type="predicted"/>
<evidence type="ECO:0000313" key="5">
    <source>
        <dbReference type="Proteomes" id="UP000663860"/>
    </source>
</evidence>
<evidence type="ECO:0000313" key="3">
    <source>
        <dbReference type="EMBL" id="CAF3554502.1"/>
    </source>
</evidence>
<dbReference type="EMBL" id="CAJNOE010000547">
    <property type="protein sequence ID" value="CAF1265654.1"/>
    <property type="molecule type" value="Genomic_DNA"/>
</dbReference>
<dbReference type="EMBL" id="CAJOBB010000152">
    <property type="protein sequence ID" value="CAF3586850.1"/>
    <property type="molecule type" value="Genomic_DNA"/>
</dbReference>
<organism evidence="1 5">
    <name type="scientific">Adineta steineri</name>
    <dbReference type="NCBI Taxonomy" id="433720"/>
    <lineage>
        <taxon>Eukaryota</taxon>
        <taxon>Metazoa</taxon>
        <taxon>Spiralia</taxon>
        <taxon>Gnathifera</taxon>
        <taxon>Rotifera</taxon>
        <taxon>Eurotatoria</taxon>
        <taxon>Bdelloidea</taxon>
        <taxon>Adinetida</taxon>
        <taxon>Adinetidae</taxon>
        <taxon>Adineta</taxon>
    </lineage>
</organism>
<dbReference type="Proteomes" id="UP000663844">
    <property type="component" value="Unassembled WGS sequence"/>
</dbReference>
<dbReference type="EMBL" id="CAJOAZ010000151">
    <property type="protein sequence ID" value="CAF3554502.1"/>
    <property type="molecule type" value="Genomic_DNA"/>
</dbReference>
<dbReference type="AlphaFoldDB" id="A0A815B5K4"/>
<evidence type="ECO:0000313" key="1">
    <source>
        <dbReference type="EMBL" id="CAF1265654.1"/>
    </source>
</evidence>
<dbReference type="EMBL" id="CAJNOG010000619">
    <property type="protein sequence ID" value="CAF1317339.1"/>
    <property type="molecule type" value="Genomic_DNA"/>
</dbReference>